<dbReference type="EMBL" id="CP020370">
    <property type="protein sequence ID" value="AUB83150.1"/>
    <property type="molecule type" value="Genomic_DNA"/>
</dbReference>
<reference evidence="2 3" key="1">
    <citation type="submission" date="2017-03" db="EMBL/GenBank/DDBJ databases">
        <title>Complete genome sequence of Candidatus 'Thiodictyon syntrophicum' sp. nov. strain Cad16T, a photolithoautotroph purple sulfur bacterium isolated from an alpine meromictic lake.</title>
        <authorList>
            <person name="Luedin S.M."/>
            <person name="Pothier J.F."/>
            <person name="Danza F."/>
            <person name="Storelli N."/>
            <person name="Wittwer M."/>
            <person name="Tonolla M."/>
        </authorList>
    </citation>
    <scope>NUCLEOTIDE SEQUENCE [LARGE SCALE GENOMIC DNA]</scope>
    <source>
        <strain evidence="2 3">Cad16T</strain>
    </source>
</reference>
<name>A0A2K8UC29_9GAMM</name>
<dbReference type="RefSeq" id="WP_100920846.1">
    <property type="nucleotide sequence ID" value="NZ_CP020370.1"/>
</dbReference>
<sequence>MQSSTWRALGTGDVLGFLRADLKRAKSSVWIVGPWVDGFFAEFVLGILPKTAALYIVTRPPSGATPDFAAHAFAARACFEARPNTLVRLLPKLHAKVIVIDDEIGYCGSANWYRYSLEESREIVLRGPVASAQGLLDEVQLIWDQATSGPVANETIKTTEVARGYTSEVSDPVAAAKLKEVQGSFVIARSRRRR</sequence>
<gene>
    <name evidence="2" type="ORF">THSYN_20865</name>
</gene>
<organism evidence="2 3">
    <name type="scientific">Candidatus Thiodictyon syntrophicum</name>
    <dbReference type="NCBI Taxonomy" id="1166950"/>
    <lineage>
        <taxon>Bacteria</taxon>
        <taxon>Pseudomonadati</taxon>
        <taxon>Pseudomonadota</taxon>
        <taxon>Gammaproteobacteria</taxon>
        <taxon>Chromatiales</taxon>
        <taxon>Chromatiaceae</taxon>
        <taxon>Thiodictyon</taxon>
    </lineage>
</organism>
<evidence type="ECO:0000313" key="3">
    <source>
        <dbReference type="Proteomes" id="UP000232638"/>
    </source>
</evidence>
<dbReference type="KEGG" id="tsy:THSYN_20865"/>
<dbReference type="Pfam" id="PF13091">
    <property type="entry name" value="PLDc_2"/>
    <property type="match status" value="1"/>
</dbReference>
<accession>A0A2K8UC29</accession>
<dbReference type="Proteomes" id="UP000232638">
    <property type="component" value="Chromosome"/>
</dbReference>
<dbReference type="InterPro" id="IPR001736">
    <property type="entry name" value="PLipase_D/transphosphatidylase"/>
</dbReference>
<protein>
    <recommendedName>
        <fullName evidence="1">PLD phosphodiesterase domain-containing protein</fullName>
    </recommendedName>
</protein>
<dbReference type="SMART" id="SM00155">
    <property type="entry name" value="PLDc"/>
    <property type="match status" value="1"/>
</dbReference>
<dbReference type="GO" id="GO:0006793">
    <property type="term" value="P:phosphorus metabolic process"/>
    <property type="evidence" value="ECO:0007669"/>
    <property type="project" value="UniProtKB-ARBA"/>
</dbReference>
<evidence type="ECO:0000259" key="1">
    <source>
        <dbReference type="PROSITE" id="PS50035"/>
    </source>
</evidence>
<dbReference type="SUPFAM" id="SSF56024">
    <property type="entry name" value="Phospholipase D/nuclease"/>
    <property type="match status" value="1"/>
</dbReference>
<feature type="domain" description="PLD phosphodiesterase" evidence="1">
    <location>
        <begin position="89"/>
        <end position="116"/>
    </location>
</feature>
<dbReference type="CDD" id="cd00138">
    <property type="entry name" value="PLDc_SF"/>
    <property type="match status" value="1"/>
</dbReference>
<dbReference type="AlphaFoldDB" id="A0A2K8UC29"/>
<proteinExistence type="predicted"/>
<dbReference type="Gene3D" id="3.30.870.10">
    <property type="entry name" value="Endonuclease Chain A"/>
    <property type="match status" value="1"/>
</dbReference>
<dbReference type="GO" id="GO:0003824">
    <property type="term" value="F:catalytic activity"/>
    <property type="evidence" value="ECO:0007669"/>
    <property type="project" value="InterPro"/>
</dbReference>
<dbReference type="OrthoDB" id="9814092at2"/>
<evidence type="ECO:0000313" key="2">
    <source>
        <dbReference type="EMBL" id="AUB83150.1"/>
    </source>
</evidence>
<dbReference type="PROSITE" id="PS50035">
    <property type="entry name" value="PLD"/>
    <property type="match status" value="1"/>
</dbReference>
<keyword evidence="3" id="KW-1185">Reference proteome</keyword>
<dbReference type="InterPro" id="IPR025202">
    <property type="entry name" value="PLD-like_dom"/>
</dbReference>